<reference evidence="4 5" key="1">
    <citation type="journal article" date="2017" name="Int. J. Syst. Evol. Microbiol.">
        <title>Mucilaginibacterpsychrotolerans sp. nov., isolated from peatlands.</title>
        <authorList>
            <person name="Deng Y."/>
            <person name="Shen L."/>
            <person name="Xu B."/>
            <person name="Liu Y."/>
            <person name="Gu Z."/>
            <person name="Liu H."/>
            <person name="Zhou Y."/>
        </authorList>
    </citation>
    <scope>NUCLEOTIDE SEQUENCE [LARGE SCALE GENOMIC DNA]</scope>
    <source>
        <strain evidence="4 5">NH7-4</strain>
    </source>
</reference>
<dbReference type="SUPFAM" id="SSF52833">
    <property type="entry name" value="Thioredoxin-like"/>
    <property type="match status" value="1"/>
</dbReference>
<keyword evidence="2" id="KW-0812">Transmembrane</keyword>
<dbReference type="Pfam" id="PF00578">
    <property type="entry name" value="AhpC-TSA"/>
    <property type="match status" value="1"/>
</dbReference>
<dbReference type="RefSeq" id="WP_133230160.1">
    <property type="nucleotide sequence ID" value="NZ_SOZE01000001.1"/>
</dbReference>
<dbReference type="InterPro" id="IPR013766">
    <property type="entry name" value="Thioredoxin_domain"/>
</dbReference>
<dbReference type="GO" id="GO:0016209">
    <property type="term" value="F:antioxidant activity"/>
    <property type="evidence" value="ECO:0007669"/>
    <property type="project" value="InterPro"/>
</dbReference>
<dbReference type="AlphaFoldDB" id="A0A4Y8SNV3"/>
<dbReference type="EMBL" id="SOZE01000001">
    <property type="protein sequence ID" value="TFF40618.1"/>
    <property type="molecule type" value="Genomic_DNA"/>
</dbReference>
<dbReference type="CDD" id="cd02966">
    <property type="entry name" value="TlpA_like_family"/>
    <property type="match status" value="1"/>
</dbReference>
<name>A0A4Y8SNV3_9SPHI</name>
<evidence type="ECO:0000313" key="5">
    <source>
        <dbReference type="Proteomes" id="UP000297540"/>
    </source>
</evidence>
<gene>
    <name evidence="4" type="ORF">E2R66_00070</name>
</gene>
<keyword evidence="2" id="KW-0472">Membrane</keyword>
<dbReference type="InterPro" id="IPR036249">
    <property type="entry name" value="Thioredoxin-like_sf"/>
</dbReference>
<keyword evidence="2" id="KW-1133">Transmembrane helix</keyword>
<keyword evidence="5" id="KW-1185">Reference proteome</keyword>
<organism evidence="4 5">
    <name type="scientific">Mucilaginibacter psychrotolerans</name>
    <dbReference type="NCBI Taxonomy" id="1524096"/>
    <lineage>
        <taxon>Bacteria</taxon>
        <taxon>Pseudomonadati</taxon>
        <taxon>Bacteroidota</taxon>
        <taxon>Sphingobacteriia</taxon>
        <taxon>Sphingobacteriales</taxon>
        <taxon>Sphingobacteriaceae</taxon>
        <taxon>Mucilaginibacter</taxon>
    </lineage>
</organism>
<protein>
    <submittedName>
        <fullName evidence="4">TlpA family protein disulfide reductase</fullName>
    </submittedName>
</protein>
<feature type="domain" description="Thioredoxin" evidence="3">
    <location>
        <begin position="57"/>
        <end position="197"/>
    </location>
</feature>
<sequence>MQDKATANKLFTKANLINGLIIIALAVMVFVPAAKAMLMRGLMGVGLFRADVSAAATVPVKSTINISFRDASGKDISLKQIKGKVVLLNFWATWCPPCRAEMPSLNSLHQKLKADTNIVFIAVDADSKLKEAAQFMAKYDYHLPLYQVMSDVPESVYGGNLPTTVIFDKEGTMVFRHEGMANYDTDKVRGFLQKLAMAK</sequence>
<accession>A0A4Y8SNV3</accession>
<dbReference type="PANTHER" id="PTHR42852:SF17">
    <property type="entry name" value="THIOREDOXIN-LIKE PROTEIN HI_1115"/>
    <property type="match status" value="1"/>
</dbReference>
<evidence type="ECO:0000313" key="4">
    <source>
        <dbReference type="EMBL" id="TFF40618.1"/>
    </source>
</evidence>
<dbReference type="OrthoDB" id="9815205at2"/>
<dbReference type="InterPro" id="IPR017937">
    <property type="entry name" value="Thioredoxin_CS"/>
</dbReference>
<proteinExistence type="predicted"/>
<dbReference type="InterPro" id="IPR000866">
    <property type="entry name" value="AhpC/TSA"/>
</dbReference>
<dbReference type="PROSITE" id="PS00194">
    <property type="entry name" value="THIOREDOXIN_1"/>
    <property type="match status" value="1"/>
</dbReference>
<dbReference type="GO" id="GO:0016491">
    <property type="term" value="F:oxidoreductase activity"/>
    <property type="evidence" value="ECO:0007669"/>
    <property type="project" value="InterPro"/>
</dbReference>
<dbReference type="Proteomes" id="UP000297540">
    <property type="component" value="Unassembled WGS sequence"/>
</dbReference>
<evidence type="ECO:0000256" key="2">
    <source>
        <dbReference type="SAM" id="Phobius"/>
    </source>
</evidence>
<dbReference type="PANTHER" id="PTHR42852">
    <property type="entry name" value="THIOL:DISULFIDE INTERCHANGE PROTEIN DSBE"/>
    <property type="match status" value="1"/>
</dbReference>
<dbReference type="InterPro" id="IPR050553">
    <property type="entry name" value="Thioredoxin_ResA/DsbE_sf"/>
</dbReference>
<evidence type="ECO:0000256" key="1">
    <source>
        <dbReference type="ARBA" id="ARBA00023284"/>
    </source>
</evidence>
<dbReference type="PROSITE" id="PS51352">
    <property type="entry name" value="THIOREDOXIN_2"/>
    <property type="match status" value="1"/>
</dbReference>
<dbReference type="Gene3D" id="3.40.30.10">
    <property type="entry name" value="Glutaredoxin"/>
    <property type="match status" value="1"/>
</dbReference>
<keyword evidence="1" id="KW-0676">Redox-active center</keyword>
<comment type="caution">
    <text evidence="4">The sequence shown here is derived from an EMBL/GenBank/DDBJ whole genome shotgun (WGS) entry which is preliminary data.</text>
</comment>
<evidence type="ECO:0000259" key="3">
    <source>
        <dbReference type="PROSITE" id="PS51352"/>
    </source>
</evidence>
<feature type="transmembrane region" description="Helical" evidence="2">
    <location>
        <begin position="16"/>
        <end position="34"/>
    </location>
</feature>